<evidence type="ECO:0000313" key="2">
    <source>
        <dbReference type="Proteomes" id="UP000614601"/>
    </source>
</evidence>
<organism evidence="1 2">
    <name type="scientific">Bursaphelenchus okinawaensis</name>
    <dbReference type="NCBI Taxonomy" id="465554"/>
    <lineage>
        <taxon>Eukaryota</taxon>
        <taxon>Metazoa</taxon>
        <taxon>Ecdysozoa</taxon>
        <taxon>Nematoda</taxon>
        <taxon>Chromadorea</taxon>
        <taxon>Rhabditida</taxon>
        <taxon>Tylenchina</taxon>
        <taxon>Tylenchomorpha</taxon>
        <taxon>Aphelenchoidea</taxon>
        <taxon>Aphelenchoididae</taxon>
        <taxon>Bursaphelenchus</taxon>
    </lineage>
</organism>
<reference evidence="1" key="1">
    <citation type="submission" date="2020-09" db="EMBL/GenBank/DDBJ databases">
        <authorList>
            <person name="Kikuchi T."/>
        </authorList>
    </citation>
    <scope>NUCLEOTIDE SEQUENCE</scope>
    <source>
        <strain evidence="1">SH1</strain>
    </source>
</reference>
<accession>A0A811LTK6</accession>
<proteinExistence type="predicted"/>
<keyword evidence="2" id="KW-1185">Reference proteome</keyword>
<sequence>MSAFDAMDVDVLEAVKLPFRAEVPPPRAHLRFEPSPARQPRKERLVPVPIDRFDLRVELFKYRLKKAEERVLEMDIDNQVKRPELRKNEVL</sequence>
<comment type="caution">
    <text evidence="1">The sequence shown here is derived from an EMBL/GenBank/DDBJ whole genome shotgun (WGS) entry which is preliminary data.</text>
</comment>
<dbReference type="AlphaFoldDB" id="A0A811LTK6"/>
<name>A0A811LTK6_9BILA</name>
<protein>
    <submittedName>
        <fullName evidence="1">Uncharacterized protein</fullName>
    </submittedName>
</protein>
<dbReference type="EMBL" id="CAJFCW020000006">
    <property type="protein sequence ID" value="CAG9128332.1"/>
    <property type="molecule type" value="Genomic_DNA"/>
</dbReference>
<dbReference type="EMBL" id="CAJFDH010000006">
    <property type="protein sequence ID" value="CAD5231033.1"/>
    <property type="molecule type" value="Genomic_DNA"/>
</dbReference>
<dbReference type="Proteomes" id="UP000614601">
    <property type="component" value="Unassembled WGS sequence"/>
</dbReference>
<gene>
    <name evidence="1" type="ORF">BOKJ2_LOCUS14439</name>
</gene>
<evidence type="ECO:0000313" key="1">
    <source>
        <dbReference type="EMBL" id="CAD5231033.1"/>
    </source>
</evidence>
<dbReference type="Proteomes" id="UP000783686">
    <property type="component" value="Unassembled WGS sequence"/>
</dbReference>